<dbReference type="AlphaFoldDB" id="A0AAV9XU07"/>
<feature type="region of interest" description="Disordered" evidence="1">
    <location>
        <begin position="197"/>
        <end position="221"/>
    </location>
</feature>
<proteinExistence type="predicted"/>
<organism evidence="2 3">
    <name type="scientific">Cryptosporidium xiaoi</name>
    <dbReference type="NCBI Taxonomy" id="659607"/>
    <lineage>
        <taxon>Eukaryota</taxon>
        <taxon>Sar</taxon>
        <taxon>Alveolata</taxon>
        <taxon>Apicomplexa</taxon>
        <taxon>Conoidasida</taxon>
        <taxon>Coccidia</taxon>
        <taxon>Eucoccidiorida</taxon>
        <taxon>Eimeriorina</taxon>
        <taxon>Cryptosporidiidae</taxon>
        <taxon>Cryptosporidium</taxon>
    </lineage>
</organism>
<evidence type="ECO:0000256" key="1">
    <source>
        <dbReference type="SAM" id="MobiDB-lite"/>
    </source>
</evidence>
<accession>A0AAV9XU07</accession>
<comment type="caution">
    <text evidence="2">The sequence shown here is derived from an EMBL/GenBank/DDBJ whole genome shotgun (WGS) entry which is preliminary data.</text>
</comment>
<feature type="region of interest" description="Disordered" evidence="1">
    <location>
        <begin position="1"/>
        <end position="31"/>
    </location>
</feature>
<sequence>MNKGVEQELSAEREEDRNVINLNKKQESGNTANSYDRIKNIENSSYNLKYKDIVSLKELCNLLISSFCGILEELGLETQGDEELLLIAIESGDTDTVREYVRLLRNKLSSVLLLRNIDNSVIGNNKVNYIEYTSLNGNSGANESYMSKDENLTKQKIPIIGETSPEIYFPSNDDLNDSIVEYDSHVFNGDNSLSDNFIDSNSDDQTSINIKSNHKKSPVPPLKVEFAGPGSWNRCQIPNEYPSD</sequence>
<reference evidence="2 3" key="1">
    <citation type="submission" date="2023-10" db="EMBL/GenBank/DDBJ databases">
        <title>Comparative genomics analysis reveals potential genetic determinants of host preference in Cryptosporidium xiaoi.</title>
        <authorList>
            <person name="Xiao L."/>
            <person name="Li J."/>
        </authorList>
    </citation>
    <scope>NUCLEOTIDE SEQUENCE [LARGE SCALE GENOMIC DNA]</scope>
    <source>
        <strain evidence="2 3">52996</strain>
    </source>
</reference>
<feature type="compositionally biased region" description="Polar residues" evidence="1">
    <location>
        <begin position="20"/>
        <end position="31"/>
    </location>
</feature>
<gene>
    <name evidence="2" type="ORF">RS030_91521</name>
</gene>
<name>A0AAV9XU07_9CRYT</name>
<feature type="compositionally biased region" description="Polar residues" evidence="1">
    <location>
        <begin position="197"/>
        <end position="211"/>
    </location>
</feature>
<evidence type="ECO:0000313" key="3">
    <source>
        <dbReference type="Proteomes" id="UP001311799"/>
    </source>
</evidence>
<dbReference type="EMBL" id="JAWDEY010000037">
    <property type="protein sequence ID" value="KAK6587584.1"/>
    <property type="molecule type" value="Genomic_DNA"/>
</dbReference>
<protein>
    <submittedName>
        <fullName evidence="2">Uncharacterized protein</fullName>
    </submittedName>
</protein>
<dbReference type="Proteomes" id="UP001311799">
    <property type="component" value="Unassembled WGS sequence"/>
</dbReference>
<keyword evidence="3" id="KW-1185">Reference proteome</keyword>
<evidence type="ECO:0000313" key="2">
    <source>
        <dbReference type="EMBL" id="KAK6587584.1"/>
    </source>
</evidence>